<dbReference type="EMBL" id="BSXT01000194">
    <property type="protein sequence ID" value="GMF20350.1"/>
    <property type="molecule type" value="Genomic_DNA"/>
</dbReference>
<proteinExistence type="predicted"/>
<dbReference type="AlphaFoldDB" id="A0A9W6TVB3"/>
<comment type="caution">
    <text evidence="1">The sequence shown here is derived from an EMBL/GenBank/DDBJ whole genome shotgun (WGS) entry which is preliminary data.</text>
</comment>
<sequence>MRKQEFDSQKDLFIIFQTDLLKHPSRVEPAQTPCCWKTPREYDRPNSLQALLDELVDFSATVAGVTALGEVQQLLGVAAVGGRQLEGPQEVGGLLEVLADREDLVDQVLDTDDADVAQGLLDHRVVRQRDTLATDLAESTLVDQLAGDLKVGVAVRDERLHQAQHVDGGLVELDEHAVLDLAQTQELQDLAHLGGHANDTADADHEGELGLSGHVEVASRLGLTAQNHALLLELSTST</sequence>
<dbReference type="OrthoDB" id="7457979at2759"/>
<dbReference type="Proteomes" id="UP001165121">
    <property type="component" value="Unassembled WGS sequence"/>
</dbReference>
<evidence type="ECO:0000313" key="1">
    <source>
        <dbReference type="EMBL" id="GMF20350.1"/>
    </source>
</evidence>
<reference evidence="1" key="1">
    <citation type="submission" date="2023-04" db="EMBL/GenBank/DDBJ databases">
        <title>Phytophthora fragariaefolia NBRC 109709.</title>
        <authorList>
            <person name="Ichikawa N."/>
            <person name="Sato H."/>
            <person name="Tonouchi N."/>
        </authorList>
    </citation>
    <scope>NUCLEOTIDE SEQUENCE</scope>
    <source>
        <strain evidence="1">NBRC 109709</strain>
    </source>
</reference>
<evidence type="ECO:0000313" key="2">
    <source>
        <dbReference type="Proteomes" id="UP001165121"/>
    </source>
</evidence>
<keyword evidence="2" id="KW-1185">Reference proteome</keyword>
<gene>
    <name evidence="1" type="ORF">Pfra01_000239500</name>
</gene>
<organism evidence="1 2">
    <name type="scientific">Phytophthora fragariaefolia</name>
    <dbReference type="NCBI Taxonomy" id="1490495"/>
    <lineage>
        <taxon>Eukaryota</taxon>
        <taxon>Sar</taxon>
        <taxon>Stramenopiles</taxon>
        <taxon>Oomycota</taxon>
        <taxon>Peronosporomycetes</taxon>
        <taxon>Peronosporales</taxon>
        <taxon>Peronosporaceae</taxon>
        <taxon>Phytophthora</taxon>
    </lineage>
</organism>
<name>A0A9W6TVB3_9STRA</name>
<accession>A0A9W6TVB3</accession>
<protein>
    <submittedName>
        <fullName evidence="1">Unnamed protein product</fullName>
    </submittedName>
</protein>